<comment type="caution">
    <text evidence="1">The sequence shown here is derived from an EMBL/GenBank/DDBJ whole genome shotgun (WGS) entry which is preliminary data.</text>
</comment>
<accession>A0A9P7EPH8</accession>
<reference evidence="1" key="1">
    <citation type="journal article" date="2020" name="New Phytol.">
        <title>Comparative genomics reveals dynamic genome evolution in host specialist ectomycorrhizal fungi.</title>
        <authorList>
            <person name="Lofgren L.A."/>
            <person name="Nguyen N.H."/>
            <person name="Vilgalys R."/>
            <person name="Ruytinx J."/>
            <person name="Liao H.L."/>
            <person name="Branco S."/>
            <person name="Kuo A."/>
            <person name="LaButti K."/>
            <person name="Lipzen A."/>
            <person name="Andreopoulos W."/>
            <person name="Pangilinan J."/>
            <person name="Riley R."/>
            <person name="Hundley H."/>
            <person name="Na H."/>
            <person name="Barry K."/>
            <person name="Grigoriev I.V."/>
            <person name="Stajich J.E."/>
            <person name="Kennedy P.G."/>
        </authorList>
    </citation>
    <scope>NUCLEOTIDE SEQUENCE</scope>
    <source>
        <strain evidence="1">MN1</strain>
    </source>
</reference>
<dbReference type="EMBL" id="JABBWG010000001">
    <property type="protein sequence ID" value="KAG1826808.1"/>
    <property type="molecule type" value="Genomic_DNA"/>
</dbReference>
<dbReference type="Proteomes" id="UP000807769">
    <property type="component" value="Unassembled WGS sequence"/>
</dbReference>
<gene>
    <name evidence="1" type="ORF">BJ212DRAFT_6951</name>
</gene>
<evidence type="ECO:0000313" key="2">
    <source>
        <dbReference type="Proteomes" id="UP000807769"/>
    </source>
</evidence>
<dbReference type="GeneID" id="64637852"/>
<keyword evidence="2" id="KW-1185">Reference proteome</keyword>
<evidence type="ECO:0000313" key="1">
    <source>
        <dbReference type="EMBL" id="KAG1826808.1"/>
    </source>
</evidence>
<organism evidence="1 2">
    <name type="scientific">Suillus subaureus</name>
    <dbReference type="NCBI Taxonomy" id="48587"/>
    <lineage>
        <taxon>Eukaryota</taxon>
        <taxon>Fungi</taxon>
        <taxon>Dikarya</taxon>
        <taxon>Basidiomycota</taxon>
        <taxon>Agaricomycotina</taxon>
        <taxon>Agaricomycetes</taxon>
        <taxon>Agaricomycetidae</taxon>
        <taxon>Boletales</taxon>
        <taxon>Suillineae</taxon>
        <taxon>Suillaceae</taxon>
        <taxon>Suillus</taxon>
    </lineage>
</organism>
<dbReference type="OrthoDB" id="2683644at2759"/>
<proteinExistence type="predicted"/>
<name>A0A9P7EPH8_9AGAM</name>
<dbReference type="AlphaFoldDB" id="A0A9P7EPH8"/>
<sequence>MQRKREFCELLTVLSASSSMLGISKCTHLALEHFIFPDSDNDDRSHHTAVSLTRTSAALQVFAMF</sequence>
<protein>
    <submittedName>
        <fullName evidence="1">Uncharacterized protein</fullName>
    </submittedName>
</protein>
<dbReference type="RefSeq" id="XP_041199655.1">
    <property type="nucleotide sequence ID" value="XM_041343836.1"/>
</dbReference>